<feature type="domain" description="NAD(P)-binding" evidence="1">
    <location>
        <begin position="6"/>
        <end position="166"/>
    </location>
</feature>
<sequence length="269" mass="29134">MILVTGASGNVGRGVLARLPEPVRAMSRNPAFGEYGDLADPASLGSCLSGVDAVYLMWPFHDNADTAPDVVATIARHARRIVLLSSVSVEDGANEVGRTHAVVEDAVRASGLEWTIVRPSTFAANALWWADQIRAGDTVSGAFGALRMPMLHEADIADVVVHALTEDGHDGAIYRLTGPQALTQTEQVELIGAALGRPLRWHELTKTQARQRLLADPDFPDAFVDPLLDTQEQLLAEPPPHLTTTVENVTGQRPRTFAQWARDHVADFR</sequence>
<dbReference type="PANTHER" id="PTHR43162:SF1">
    <property type="entry name" value="PRESTALK A DIFFERENTIATION PROTEIN A"/>
    <property type="match status" value="1"/>
</dbReference>
<dbReference type="PANTHER" id="PTHR43162">
    <property type="match status" value="1"/>
</dbReference>
<proteinExistence type="predicted"/>
<dbReference type="InterPro" id="IPR036291">
    <property type="entry name" value="NAD(P)-bd_dom_sf"/>
</dbReference>
<dbReference type="OrthoDB" id="3207931at2"/>
<protein>
    <submittedName>
        <fullName evidence="2">Uncharacterized protein YbjT (DUF2867 family)</fullName>
    </submittedName>
</protein>
<evidence type="ECO:0000313" key="3">
    <source>
        <dbReference type="Proteomes" id="UP000295444"/>
    </source>
</evidence>
<keyword evidence="3" id="KW-1185">Reference proteome</keyword>
<accession>A0A4R6SJN6</accession>
<dbReference type="Gene3D" id="3.90.25.10">
    <property type="entry name" value="UDP-galactose 4-epimerase, domain 1"/>
    <property type="match status" value="1"/>
</dbReference>
<name>A0A4R6SJN6_LABRH</name>
<dbReference type="InterPro" id="IPR016040">
    <property type="entry name" value="NAD(P)-bd_dom"/>
</dbReference>
<dbReference type="EMBL" id="SNXZ01000002">
    <property type="protein sequence ID" value="TDQ01218.1"/>
    <property type="molecule type" value="Genomic_DNA"/>
</dbReference>
<dbReference type="InterPro" id="IPR051604">
    <property type="entry name" value="Ergot_Alk_Oxidoreductase"/>
</dbReference>
<organism evidence="2 3">
    <name type="scientific">Labedaea rhizosphaerae</name>
    <dbReference type="NCBI Taxonomy" id="598644"/>
    <lineage>
        <taxon>Bacteria</taxon>
        <taxon>Bacillati</taxon>
        <taxon>Actinomycetota</taxon>
        <taxon>Actinomycetes</taxon>
        <taxon>Pseudonocardiales</taxon>
        <taxon>Pseudonocardiaceae</taxon>
        <taxon>Labedaea</taxon>
    </lineage>
</organism>
<dbReference type="Proteomes" id="UP000295444">
    <property type="component" value="Unassembled WGS sequence"/>
</dbReference>
<evidence type="ECO:0000313" key="2">
    <source>
        <dbReference type="EMBL" id="TDQ01218.1"/>
    </source>
</evidence>
<dbReference type="RefSeq" id="WP_133849818.1">
    <property type="nucleotide sequence ID" value="NZ_SNXZ01000002.1"/>
</dbReference>
<evidence type="ECO:0000259" key="1">
    <source>
        <dbReference type="Pfam" id="PF13460"/>
    </source>
</evidence>
<dbReference type="SUPFAM" id="SSF51735">
    <property type="entry name" value="NAD(P)-binding Rossmann-fold domains"/>
    <property type="match status" value="1"/>
</dbReference>
<dbReference type="Pfam" id="PF13460">
    <property type="entry name" value="NAD_binding_10"/>
    <property type="match status" value="1"/>
</dbReference>
<reference evidence="2 3" key="1">
    <citation type="submission" date="2019-03" db="EMBL/GenBank/DDBJ databases">
        <title>Genomic Encyclopedia of Type Strains, Phase IV (KMG-IV): sequencing the most valuable type-strain genomes for metagenomic binning, comparative biology and taxonomic classification.</title>
        <authorList>
            <person name="Goeker M."/>
        </authorList>
    </citation>
    <scope>NUCLEOTIDE SEQUENCE [LARGE SCALE GENOMIC DNA]</scope>
    <source>
        <strain evidence="2 3">DSM 45361</strain>
    </source>
</reference>
<dbReference type="AlphaFoldDB" id="A0A4R6SJN6"/>
<gene>
    <name evidence="2" type="ORF">EV186_1021086</name>
</gene>
<comment type="caution">
    <text evidence="2">The sequence shown here is derived from an EMBL/GenBank/DDBJ whole genome shotgun (WGS) entry which is preliminary data.</text>
</comment>
<dbReference type="Gene3D" id="3.40.50.720">
    <property type="entry name" value="NAD(P)-binding Rossmann-like Domain"/>
    <property type="match status" value="1"/>
</dbReference>